<dbReference type="Pfam" id="PF01129">
    <property type="entry name" value="ART"/>
    <property type="match status" value="1"/>
</dbReference>
<accession>A0A815R7C6</accession>
<dbReference type="PROSITE" id="PS51996">
    <property type="entry name" value="TR_MART"/>
    <property type="match status" value="1"/>
</dbReference>
<dbReference type="InterPro" id="IPR006597">
    <property type="entry name" value="Sel1-like"/>
</dbReference>
<evidence type="ECO:0000256" key="8">
    <source>
        <dbReference type="PROSITE-ProRule" id="PRU00339"/>
    </source>
</evidence>
<dbReference type="InterPro" id="IPR011990">
    <property type="entry name" value="TPR-like_helical_dom_sf"/>
</dbReference>
<evidence type="ECO:0000313" key="12">
    <source>
        <dbReference type="Proteomes" id="UP000663854"/>
    </source>
</evidence>
<dbReference type="SMART" id="SM00028">
    <property type="entry name" value="TPR"/>
    <property type="match status" value="8"/>
</dbReference>
<feature type="repeat" description="TPR" evidence="8">
    <location>
        <begin position="477"/>
        <end position="510"/>
    </location>
</feature>
<keyword evidence="9" id="KW-0520">NAD</keyword>
<dbReference type="PANTHER" id="PTHR45641:SF1">
    <property type="entry name" value="AAA+ ATPASE DOMAIN-CONTAINING PROTEIN"/>
    <property type="match status" value="1"/>
</dbReference>
<comment type="caution">
    <text evidence="10">The sequence shown here is derived from an EMBL/GenBank/DDBJ whole genome shotgun (WGS) entry which is preliminary data.</text>
</comment>
<feature type="repeat" description="TPR" evidence="8">
    <location>
        <begin position="362"/>
        <end position="395"/>
    </location>
</feature>
<dbReference type="AlphaFoldDB" id="A0A815R7C6"/>
<dbReference type="EC" id="2.4.2.31" evidence="9"/>
<keyword evidence="6 8" id="KW-0802">TPR repeat</keyword>
<evidence type="ECO:0000313" key="13">
    <source>
        <dbReference type="Proteomes" id="UP000663870"/>
    </source>
</evidence>
<dbReference type="SMART" id="SM00671">
    <property type="entry name" value="SEL1"/>
    <property type="match status" value="3"/>
</dbReference>
<keyword evidence="3 9" id="KW-0808">Transferase</keyword>
<dbReference type="Proteomes" id="UP000663854">
    <property type="component" value="Unassembled WGS sequence"/>
</dbReference>
<evidence type="ECO:0000256" key="1">
    <source>
        <dbReference type="ARBA" id="ARBA00009558"/>
    </source>
</evidence>
<organism evidence="10 12">
    <name type="scientific">Rotaria sordida</name>
    <dbReference type="NCBI Taxonomy" id="392033"/>
    <lineage>
        <taxon>Eukaryota</taxon>
        <taxon>Metazoa</taxon>
        <taxon>Spiralia</taxon>
        <taxon>Gnathifera</taxon>
        <taxon>Rotifera</taxon>
        <taxon>Eurotatoria</taxon>
        <taxon>Bdelloidea</taxon>
        <taxon>Philodinida</taxon>
        <taxon>Philodinidae</taxon>
        <taxon>Rotaria</taxon>
    </lineage>
</organism>
<keyword evidence="2 9" id="KW-0328">Glycosyltransferase</keyword>
<evidence type="ECO:0000256" key="2">
    <source>
        <dbReference type="ARBA" id="ARBA00022676"/>
    </source>
</evidence>
<sequence length="729" mass="85862">MNENRQRTNENADRISTHVYSSKDNKSMHKSLNGEFILYQILLEQIFNKNQALTFYENSLLEYFQPDDKTDKQIMTEFDKEYKSKKAIHWYTRETCIYKILNQALRTQCIDDIIPFGSFIRDLNKQLHKEHKLFIKQQKTSNREVYRGQFISKDEVNRLKSCQQGLISMKSFLSTSTNRKKALEFAISRSPPNDELTSILLEIDVNLNYLTKPYADIKRLSAFPQEEEEILFMVGSIFRIENISYDDKINLWIAKLTLCSLDDPDIEDFSLSLKQELNGQNEFVSIGNYFIQMLKYNLAQEHFQKILDQNLVKEDIEFAYCYYGLAQANYKKENYHLAISNINKALKYLLNNSSLNNHSLLSLCYNDLGSIYANQSNYLVALQCFSKALSTNNNLSKIYSALSDAHFKMRNYHIALEYLEKSLEYQSETEYPIIANTYINIGKIYVAIDESEKALQIFDKAIEYQLKELPNTHSDIAYTYNAIGLMFLNKNDYEKALEYIEKAYQLQLQSIPNNHPDFANTYRNFANIYMNKRDLDKALFYYEKVLENQLKTLSWSTPSVIDTYQSIGNIHREKQNNDQASIYFRKILDSQLERIQLGDTSISDAYQNLGDFVLEKLNLDKTLHIYLELLNNELKTKLYEDFSLIHIYKTIANIYYKKGILDQSLIYYNRLLDCYFQKKTRDQSTIDEIYISIGKIYLKKRHFNQTLLFYQKQNNNHPLHGKSIDNNKL</sequence>
<keyword evidence="5" id="KW-0677">Repeat</keyword>
<evidence type="ECO:0000256" key="5">
    <source>
        <dbReference type="ARBA" id="ARBA00022737"/>
    </source>
</evidence>
<evidence type="ECO:0000313" key="11">
    <source>
        <dbReference type="EMBL" id="CAF1645722.1"/>
    </source>
</evidence>
<keyword evidence="4" id="KW-0548">Nucleotidyltransferase</keyword>
<dbReference type="PROSITE" id="PS50005">
    <property type="entry name" value="TPR"/>
    <property type="match status" value="5"/>
</dbReference>
<keyword evidence="13" id="KW-1185">Reference proteome</keyword>
<comment type="catalytic activity">
    <reaction evidence="7 9">
        <text>L-arginyl-[protein] + NAD(+) = N(omega)-(ADP-D-ribosyl)-L-arginyl-[protein] + nicotinamide + H(+)</text>
        <dbReference type="Rhea" id="RHEA:19149"/>
        <dbReference type="Rhea" id="RHEA-COMP:10532"/>
        <dbReference type="Rhea" id="RHEA-COMP:15087"/>
        <dbReference type="ChEBI" id="CHEBI:15378"/>
        <dbReference type="ChEBI" id="CHEBI:17154"/>
        <dbReference type="ChEBI" id="CHEBI:29965"/>
        <dbReference type="ChEBI" id="CHEBI:57540"/>
        <dbReference type="ChEBI" id="CHEBI:142554"/>
        <dbReference type="EC" id="2.4.2.31"/>
    </reaction>
</comment>
<feature type="repeat" description="TPR" evidence="8">
    <location>
        <begin position="435"/>
        <end position="468"/>
    </location>
</feature>
<evidence type="ECO:0000256" key="7">
    <source>
        <dbReference type="ARBA" id="ARBA00047597"/>
    </source>
</evidence>
<reference evidence="10" key="1">
    <citation type="submission" date="2021-02" db="EMBL/GenBank/DDBJ databases">
        <authorList>
            <person name="Nowell W R."/>
        </authorList>
    </citation>
    <scope>NUCLEOTIDE SEQUENCE</scope>
</reference>
<name>A0A815R7C6_9BILA</name>
<dbReference type="InterPro" id="IPR000768">
    <property type="entry name" value="ART"/>
</dbReference>
<dbReference type="Gene3D" id="3.90.176.10">
    <property type="entry name" value="Toxin ADP-ribosyltransferase, Chain A, domain 1"/>
    <property type="match status" value="1"/>
</dbReference>
<feature type="repeat" description="TPR" evidence="8">
    <location>
        <begin position="519"/>
        <end position="552"/>
    </location>
</feature>
<dbReference type="InterPro" id="IPR019734">
    <property type="entry name" value="TPR_rpt"/>
</dbReference>
<dbReference type="GO" id="GO:0106274">
    <property type="term" value="F:NAD+-protein-arginine ADP-ribosyltransferase activity"/>
    <property type="evidence" value="ECO:0007669"/>
    <property type="project" value="UniProtKB-EC"/>
</dbReference>
<dbReference type="EMBL" id="CAJNOL010009800">
    <property type="protein sequence ID" value="CAF1645722.1"/>
    <property type="molecule type" value="Genomic_DNA"/>
</dbReference>
<protein>
    <recommendedName>
        <fullName evidence="9">NAD(P)(+)--arginine ADP-ribosyltransferase</fullName>
        <ecNumber evidence="9">2.4.2.31</ecNumber>
    </recommendedName>
    <alternativeName>
        <fullName evidence="9">Mono(ADP-ribosyl)transferase</fullName>
    </alternativeName>
</protein>
<evidence type="ECO:0000256" key="4">
    <source>
        <dbReference type="ARBA" id="ARBA00022695"/>
    </source>
</evidence>
<feature type="repeat" description="TPR" evidence="8">
    <location>
        <begin position="396"/>
        <end position="429"/>
    </location>
</feature>
<dbReference type="Proteomes" id="UP000663870">
    <property type="component" value="Unassembled WGS sequence"/>
</dbReference>
<dbReference type="Pfam" id="PF13424">
    <property type="entry name" value="TPR_12"/>
    <property type="match status" value="2"/>
</dbReference>
<comment type="similarity">
    <text evidence="1 9">Belongs to the Arg-specific ADP-ribosyltransferase family.</text>
</comment>
<dbReference type="PROSITE" id="PS50293">
    <property type="entry name" value="TPR_REGION"/>
    <property type="match status" value="2"/>
</dbReference>
<dbReference type="PANTHER" id="PTHR45641">
    <property type="entry name" value="TETRATRICOPEPTIDE REPEAT PROTEIN (AFU_ORTHOLOGUE AFUA_6G03870)"/>
    <property type="match status" value="1"/>
</dbReference>
<dbReference type="EMBL" id="CAJNOH010008117">
    <property type="protein sequence ID" value="CAF1473206.1"/>
    <property type="molecule type" value="Genomic_DNA"/>
</dbReference>
<dbReference type="SUPFAM" id="SSF56399">
    <property type="entry name" value="ADP-ribosylation"/>
    <property type="match status" value="1"/>
</dbReference>
<proteinExistence type="inferred from homology"/>
<dbReference type="Gene3D" id="1.25.40.10">
    <property type="entry name" value="Tetratricopeptide repeat domain"/>
    <property type="match status" value="4"/>
</dbReference>
<evidence type="ECO:0000313" key="10">
    <source>
        <dbReference type="EMBL" id="CAF1473206.1"/>
    </source>
</evidence>
<evidence type="ECO:0000256" key="6">
    <source>
        <dbReference type="ARBA" id="ARBA00022803"/>
    </source>
</evidence>
<evidence type="ECO:0000256" key="9">
    <source>
        <dbReference type="RuleBase" id="RU361228"/>
    </source>
</evidence>
<keyword evidence="9" id="KW-0521">NADP</keyword>
<evidence type="ECO:0000256" key="3">
    <source>
        <dbReference type="ARBA" id="ARBA00022679"/>
    </source>
</evidence>
<dbReference type="Pfam" id="PF13181">
    <property type="entry name" value="TPR_8"/>
    <property type="match status" value="2"/>
</dbReference>
<dbReference type="GO" id="GO:0016779">
    <property type="term" value="F:nucleotidyltransferase activity"/>
    <property type="evidence" value="ECO:0007669"/>
    <property type="project" value="UniProtKB-KW"/>
</dbReference>
<gene>
    <name evidence="11" type="ORF">JXQ802_LOCUS53846</name>
    <name evidence="10" type="ORF">PYM288_LOCUS37433</name>
</gene>
<dbReference type="SUPFAM" id="SSF48452">
    <property type="entry name" value="TPR-like"/>
    <property type="match status" value="3"/>
</dbReference>